<keyword evidence="3" id="KW-1185">Reference proteome</keyword>
<feature type="signal peptide" evidence="1">
    <location>
        <begin position="1"/>
        <end position="22"/>
    </location>
</feature>
<accession>A0AAE0X6T4</accession>
<reference evidence="2" key="2">
    <citation type="submission" date="2023-06" db="EMBL/GenBank/DDBJ databases">
        <authorList>
            <consortium name="Lawrence Berkeley National Laboratory"/>
            <person name="Haridas S."/>
            <person name="Hensen N."/>
            <person name="Bonometti L."/>
            <person name="Westerberg I."/>
            <person name="Brannstrom I.O."/>
            <person name="Guillou S."/>
            <person name="Cros-Aarteil S."/>
            <person name="Calhoun S."/>
            <person name="Kuo A."/>
            <person name="Mondo S."/>
            <person name="Pangilinan J."/>
            <person name="Riley R."/>
            <person name="Labutti K."/>
            <person name="Andreopoulos B."/>
            <person name="Lipzen A."/>
            <person name="Chen C."/>
            <person name="Yanf M."/>
            <person name="Daum C."/>
            <person name="Ng V."/>
            <person name="Clum A."/>
            <person name="Steindorff A."/>
            <person name="Ohm R."/>
            <person name="Martin F."/>
            <person name="Silar P."/>
            <person name="Natvig D."/>
            <person name="Lalanne C."/>
            <person name="Gautier V."/>
            <person name="Ament-Velasquez S.L."/>
            <person name="Kruys A."/>
            <person name="Hutchinson M.I."/>
            <person name="Powell A.J."/>
            <person name="Barry K."/>
            <person name="Miller A.N."/>
            <person name="Grigoriev I.V."/>
            <person name="Debuchy R."/>
            <person name="Gladieux P."/>
            <person name="Thoren M.H."/>
            <person name="Johannesson H."/>
        </authorList>
    </citation>
    <scope>NUCLEOTIDE SEQUENCE</scope>
    <source>
        <strain evidence="2">CBS 314.62</strain>
    </source>
</reference>
<reference evidence="2" key="1">
    <citation type="journal article" date="2023" name="Mol. Phylogenet. Evol.">
        <title>Genome-scale phylogeny and comparative genomics of the fungal order Sordariales.</title>
        <authorList>
            <person name="Hensen N."/>
            <person name="Bonometti L."/>
            <person name="Westerberg I."/>
            <person name="Brannstrom I.O."/>
            <person name="Guillou S."/>
            <person name="Cros-Aarteil S."/>
            <person name="Calhoun S."/>
            <person name="Haridas S."/>
            <person name="Kuo A."/>
            <person name="Mondo S."/>
            <person name="Pangilinan J."/>
            <person name="Riley R."/>
            <person name="LaButti K."/>
            <person name="Andreopoulos B."/>
            <person name="Lipzen A."/>
            <person name="Chen C."/>
            <person name="Yan M."/>
            <person name="Daum C."/>
            <person name="Ng V."/>
            <person name="Clum A."/>
            <person name="Steindorff A."/>
            <person name="Ohm R.A."/>
            <person name="Martin F."/>
            <person name="Silar P."/>
            <person name="Natvig D.O."/>
            <person name="Lalanne C."/>
            <person name="Gautier V."/>
            <person name="Ament-Velasquez S.L."/>
            <person name="Kruys A."/>
            <person name="Hutchinson M.I."/>
            <person name="Powell A.J."/>
            <person name="Barry K."/>
            <person name="Miller A.N."/>
            <person name="Grigoriev I.V."/>
            <person name="Debuchy R."/>
            <person name="Gladieux P."/>
            <person name="Hiltunen Thoren M."/>
            <person name="Johannesson H."/>
        </authorList>
    </citation>
    <scope>NUCLEOTIDE SEQUENCE</scope>
    <source>
        <strain evidence="2">CBS 314.62</strain>
    </source>
</reference>
<dbReference type="Proteomes" id="UP001270362">
    <property type="component" value="Unassembled WGS sequence"/>
</dbReference>
<evidence type="ECO:0000313" key="2">
    <source>
        <dbReference type="EMBL" id="KAK3686188.1"/>
    </source>
</evidence>
<feature type="chain" id="PRO_5041964996" description="Secreted protein" evidence="1">
    <location>
        <begin position="23"/>
        <end position="84"/>
    </location>
</feature>
<organism evidence="2 3">
    <name type="scientific">Podospora appendiculata</name>
    <dbReference type="NCBI Taxonomy" id="314037"/>
    <lineage>
        <taxon>Eukaryota</taxon>
        <taxon>Fungi</taxon>
        <taxon>Dikarya</taxon>
        <taxon>Ascomycota</taxon>
        <taxon>Pezizomycotina</taxon>
        <taxon>Sordariomycetes</taxon>
        <taxon>Sordariomycetidae</taxon>
        <taxon>Sordariales</taxon>
        <taxon>Podosporaceae</taxon>
        <taxon>Podospora</taxon>
    </lineage>
</organism>
<dbReference type="EMBL" id="JAULSO010000003">
    <property type="protein sequence ID" value="KAK3686188.1"/>
    <property type="molecule type" value="Genomic_DNA"/>
</dbReference>
<comment type="caution">
    <text evidence="2">The sequence shown here is derived from an EMBL/GenBank/DDBJ whole genome shotgun (WGS) entry which is preliminary data.</text>
</comment>
<dbReference type="AlphaFoldDB" id="A0AAE0X6T4"/>
<gene>
    <name evidence="2" type="ORF">B0T22DRAFT_242456</name>
</gene>
<evidence type="ECO:0000256" key="1">
    <source>
        <dbReference type="SAM" id="SignalP"/>
    </source>
</evidence>
<keyword evidence="1" id="KW-0732">Signal</keyword>
<name>A0AAE0X6T4_9PEZI</name>
<evidence type="ECO:0008006" key="4">
    <source>
        <dbReference type="Google" id="ProtNLM"/>
    </source>
</evidence>
<protein>
    <recommendedName>
        <fullName evidence="4">Secreted protein</fullName>
    </recommendedName>
</protein>
<proteinExistence type="predicted"/>
<evidence type="ECO:0000313" key="3">
    <source>
        <dbReference type="Proteomes" id="UP001270362"/>
    </source>
</evidence>
<sequence>MPGLDSFAAVLLLAHLPSCCRITELAAQSETIRIARNDLRAFELRLGHCPCFQLPARDPPVLLSPCLIGAPWQTDCSSVRKSVQ</sequence>